<dbReference type="PANTHER" id="PTHR48007">
    <property type="entry name" value="LEUCINE-RICH REPEAT RECEPTOR-LIKE PROTEIN KINASE PXC1"/>
    <property type="match status" value="1"/>
</dbReference>
<evidence type="ECO:0000256" key="7">
    <source>
        <dbReference type="ARBA" id="ARBA00022989"/>
    </source>
</evidence>
<keyword evidence="5 11" id="KW-0732">Signal</keyword>
<keyword evidence="13" id="KW-0808">Transferase</keyword>
<dbReference type="Gene3D" id="3.30.200.20">
    <property type="entry name" value="Phosphorylase Kinase, domain 1"/>
    <property type="match status" value="1"/>
</dbReference>
<evidence type="ECO:0000256" key="10">
    <source>
        <dbReference type="SAM" id="Phobius"/>
    </source>
</evidence>
<feature type="domain" description="Protein kinase" evidence="12">
    <location>
        <begin position="493"/>
        <end position="799"/>
    </location>
</feature>
<evidence type="ECO:0000256" key="3">
    <source>
        <dbReference type="ARBA" id="ARBA00022614"/>
    </source>
</evidence>
<dbReference type="InterPro" id="IPR013210">
    <property type="entry name" value="LRR_N_plant-typ"/>
</dbReference>
<dbReference type="FunFam" id="3.80.10.10:FF:000722">
    <property type="entry name" value="Leucine-rich repeat receptor-like protein kinase"/>
    <property type="match status" value="1"/>
</dbReference>
<comment type="caution">
    <text evidence="13">The sequence shown here is derived from an EMBL/GenBank/DDBJ whole genome shotgun (WGS) entry which is preliminary data.</text>
</comment>
<dbReference type="AlphaFoldDB" id="A0AAX6FA82"/>
<keyword evidence="14" id="KW-1185">Reference proteome</keyword>
<feature type="region of interest" description="Disordered" evidence="9">
    <location>
        <begin position="322"/>
        <end position="364"/>
    </location>
</feature>
<feature type="signal peptide" evidence="11">
    <location>
        <begin position="1"/>
        <end position="32"/>
    </location>
</feature>
<evidence type="ECO:0000259" key="12">
    <source>
        <dbReference type="PROSITE" id="PS50011"/>
    </source>
</evidence>
<dbReference type="GO" id="GO:0016020">
    <property type="term" value="C:membrane"/>
    <property type="evidence" value="ECO:0007669"/>
    <property type="project" value="UniProtKB-SubCell"/>
</dbReference>
<evidence type="ECO:0000256" key="6">
    <source>
        <dbReference type="ARBA" id="ARBA00022737"/>
    </source>
</evidence>
<evidence type="ECO:0000256" key="5">
    <source>
        <dbReference type="ARBA" id="ARBA00022729"/>
    </source>
</evidence>
<dbReference type="Pfam" id="PF00069">
    <property type="entry name" value="Pkinase"/>
    <property type="match status" value="1"/>
</dbReference>
<organism evidence="13 14">
    <name type="scientific">Iris pallida</name>
    <name type="common">Sweet iris</name>
    <dbReference type="NCBI Taxonomy" id="29817"/>
    <lineage>
        <taxon>Eukaryota</taxon>
        <taxon>Viridiplantae</taxon>
        <taxon>Streptophyta</taxon>
        <taxon>Embryophyta</taxon>
        <taxon>Tracheophyta</taxon>
        <taxon>Spermatophyta</taxon>
        <taxon>Magnoliopsida</taxon>
        <taxon>Liliopsida</taxon>
        <taxon>Asparagales</taxon>
        <taxon>Iridaceae</taxon>
        <taxon>Iridoideae</taxon>
        <taxon>Irideae</taxon>
        <taxon>Iris</taxon>
    </lineage>
</organism>
<evidence type="ECO:0000256" key="2">
    <source>
        <dbReference type="ARBA" id="ARBA00022553"/>
    </source>
</evidence>
<reference evidence="13" key="1">
    <citation type="journal article" date="2023" name="GigaByte">
        <title>Genome assembly of the bearded iris, Iris pallida Lam.</title>
        <authorList>
            <person name="Bruccoleri R.E."/>
            <person name="Oakeley E.J."/>
            <person name="Faust A.M.E."/>
            <person name="Altorfer M."/>
            <person name="Dessus-Babus S."/>
            <person name="Burckhardt D."/>
            <person name="Oertli M."/>
            <person name="Naumann U."/>
            <person name="Petersen F."/>
            <person name="Wong J."/>
        </authorList>
    </citation>
    <scope>NUCLEOTIDE SEQUENCE</scope>
    <source>
        <strain evidence="13">GSM-AAB239-AS_SAM_17_03QT</strain>
    </source>
</reference>
<dbReference type="InterPro" id="IPR001611">
    <property type="entry name" value="Leu-rich_rpt"/>
</dbReference>
<name>A0AAX6FA82_IRIPA</name>
<dbReference type="PANTHER" id="PTHR48007:SF47">
    <property type="entry name" value="PROTEIN KINASE DOMAIN-CONTAINING PROTEIN"/>
    <property type="match status" value="1"/>
</dbReference>
<dbReference type="InterPro" id="IPR011009">
    <property type="entry name" value="Kinase-like_dom_sf"/>
</dbReference>
<keyword evidence="13" id="KW-0675">Receptor</keyword>
<feature type="compositionally biased region" description="Low complexity" evidence="9">
    <location>
        <begin position="322"/>
        <end position="337"/>
    </location>
</feature>
<dbReference type="Gene3D" id="1.10.510.10">
    <property type="entry name" value="Transferase(Phosphotransferase) domain 1"/>
    <property type="match status" value="1"/>
</dbReference>
<dbReference type="SUPFAM" id="SSF52058">
    <property type="entry name" value="L domain-like"/>
    <property type="match status" value="1"/>
</dbReference>
<keyword evidence="3" id="KW-0433">Leucine-rich repeat</keyword>
<evidence type="ECO:0000256" key="11">
    <source>
        <dbReference type="SAM" id="SignalP"/>
    </source>
</evidence>
<keyword evidence="7 10" id="KW-1133">Transmembrane helix</keyword>
<keyword evidence="6" id="KW-0677">Repeat</keyword>
<dbReference type="SUPFAM" id="SSF56112">
    <property type="entry name" value="Protein kinase-like (PK-like)"/>
    <property type="match status" value="1"/>
</dbReference>
<dbReference type="InterPro" id="IPR046959">
    <property type="entry name" value="PRK1-6/SRF4-like"/>
</dbReference>
<dbReference type="Pfam" id="PF00560">
    <property type="entry name" value="LRR_1"/>
    <property type="match status" value="4"/>
</dbReference>
<evidence type="ECO:0000313" key="14">
    <source>
        <dbReference type="Proteomes" id="UP001140949"/>
    </source>
</evidence>
<feature type="region of interest" description="Disordered" evidence="9">
    <location>
        <begin position="655"/>
        <end position="696"/>
    </location>
</feature>
<evidence type="ECO:0000256" key="4">
    <source>
        <dbReference type="ARBA" id="ARBA00022692"/>
    </source>
</evidence>
<feature type="compositionally biased region" description="Acidic residues" evidence="9">
    <location>
        <begin position="453"/>
        <end position="463"/>
    </location>
</feature>
<dbReference type="GO" id="GO:0005524">
    <property type="term" value="F:ATP binding"/>
    <property type="evidence" value="ECO:0007669"/>
    <property type="project" value="InterPro"/>
</dbReference>
<feature type="region of interest" description="Disordered" evidence="9">
    <location>
        <begin position="440"/>
        <end position="473"/>
    </location>
</feature>
<dbReference type="GO" id="GO:0004672">
    <property type="term" value="F:protein kinase activity"/>
    <property type="evidence" value="ECO:0007669"/>
    <property type="project" value="InterPro"/>
</dbReference>
<keyword evidence="4 10" id="KW-0812">Transmembrane</keyword>
<gene>
    <name evidence="13" type="ORF">M6B38_143815</name>
</gene>
<proteinExistence type="predicted"/>
<keyword evidence="8 10" id="KW-0472">Membrane</keyword>
<dbReference type="Proteomes" id="UP001140949">
    <property type="component" value="Unassembled WGS sequence"/>
</dbReference>
<protein>
    <submittedName>
        <fullName evidence="13">LRR receptor-like serine/threonine-protein kinase</fullName>
    </submittedName>
</protein>
<dbReference type="Gene3D" id="3.80.10.10">
    <property type="entry name" value="Ribonuclease Inhibitor"/>
    <property type="match status" value="2"/>
</dbReference>
<dbReference type="InterPro" id="IPR032675">
    <property type="entry name" value="LRR_dom_sf"/>
</dbReference>
<dbReference type="EMBL" id="JANAVB010030419">
    <property type="protein sequence ID" value="KAJ6813380.1"/>
    <property type="molecule type" value="Genomic_DNA"/>
</dbReference>
<keyword evidence="2" id="KW-0597">Phosphoprotein</keyword>
<dbReference type="Pfam" id="PF08263">
    <property type="entry name" value="LRRNT_2"/>
    <property type="match status" value="1"/>
</dbReference>
<sequence>MFFSKASSISMSSSTTLSLLLFSLLFTPRLSALNRDGLLLLSFKYSILNDPLSALSDWNYDDDTPCSWNGVTCMGFPDPSNSTTSSRVISLVLPGARLLGSIAPDVGLLEHLRHLDLSDNFLNGTLPASLFNASSSPPPELRLLSLANNELSGEIPDAFGNATGLRLLNLSDNALTGRVPPSLSLAPNVSVVSLRNNFLSGWLSFGGGGFAQVQVLDLSSNLLNGSLPADLVGSSTTTSTSSIQYLNLSSNRFSGEIPSELGTRMPAAAVVDFSFNNLTGGIPNAAAFLSQKPAAFAGNPDLCGKPLRSYCVIPSTLSNPPNVSAANPPESPPAFAAIPKTTVDQGGGGGGSDEAESGRGTGREGGFTPATIAAIVIGDLGGVGLLVVAFLYAYHVKKRNQQKGAEAKKAPATAAAAAAPPCESRAHGGLSCCLRKKDNDGQEESAENSSCSETDEDGGDEEEGKGGKAQGKQRATLVTVDGDTELEMETLLKSAAYILGATGTTIVYKAVLSDGTALAVRRIGECGAVEKLKDFKVLVRSIARVRHPNVLRIWGFYWAPDEKLLIHDYAANGSLANISSSKKMGSSSPFNLNWEARLKIARGLARGLAYIHEKKSVHGNIKPSNILLGSDMEAKIGDFGLDRLLSGGRPGSSARLFGSKRSMHSQSSLPESSPVPGASPLGVAGSSSSAPYQAPESLKNLKPNAKCDVYSFGVVLLELVSGRVFSEEELSQWNAGVVVAEERNRILRMADPALRGEVEGRREEALLSCFKLGFSCAAAAPQRRPAMKDAAVLLDRLTFQF</sequence>
<evidence type="ECO:0000256" key="9">
    <source>
        <dbReference type="SAM" id="MobiDB-lite"/>
    </source>
</evidence>
<keyword evidence="13" id="KW-0418">Kinase</keyword>
<feature type="chain" id="PRO_5043612734" evidence="11">
    <location>
        <begin position="33"/>
        <end position="801"/>
    </location>
</feature>
<comment type="subcellular location">
    <subcellularLocation>
        <location evidence="1">Membrane</location>
        <topology evidence="1">Single-pass membrane protein</topology>
    </subcellularLocation>
</comment>
<dbReference type="PROSITE" id="PS50011">
    <property type="entry name" value="PROTEIN_KINASE_DOM"/>
    <property type="match status" value="1"/>
</dbReference>
<feature type="transmembrane region" description="Helical" evidence="10">
    <location>
        <begin position="372"/>
        <end position="394"/>
    </location>
</feature>
<dbReference type="FunFam" id="3.80.10.10:FF:000400">
    <property type="entry name" value="Nuclear pore complex protein NUP107"/>
    <property type="match status" value="1"/>
</dbReference>
<evidence type="ECO:0000256" key="8">
    <source>
        <dbReference type="ARBA" id="ARBA00023136"/>
    </source>
</evidence>
<accession>A0AAX6FA82</accession>
<evidence type="ECO:0000313" key="13">
    <source>
        <dbReference type="EMBL" id="KAJ6813380.1"/>
    </source>
</evidence>
<reference evidence="13" key="2">
    <citation type="submission" date="2023-04" db="EMBL/GenBank/DDBJ databases">
        <authorList>
            <person name="Bruccoleri R.E."/>
            <person name="Oakeley E.J."/>
            <person name="Faust A.-M."/>
            <person name="Dessus-Babus S."/>
            <person name="Altorfer M."/>
            <person name="Burckhardt D."/>
            <person name="Oertli M."/>
            <person name="Naumann U."/>
            <person name="Petersen F."/>
            <person name="Wong J."/>
        </authorList>
    </citation>
    <scope>NUCLEOTIDE SEQUENCE</scope>
    <source>
        <strain evidence="13">GSM-AAB239-AS_SAM_17_03QT</strain>
        <tissue evidence="13">Leaf</tissue>
    </source>
</reference>
<dbReference type="InterPro" id="IPR000719">
    <property type="entry name" value="Prot_kinase_dom"/>
</dbReference>
<evidence type="ECO:0000256" key="1">
    <source>
        <dbReference type="ARBA" id="ARBA00004167"/>
    </source>
</evidence>